<evidence type="ECO:0000313" key="6">
    <source>
        <dbReference type="Proteomes" id="UP001501094"/>
    </source>
</evidence>
<accession>A0ABN2NBL9</accession>
<feature type="transmembrane region" description="Helical" evidence="2">
    <location>
        <begin position="282"/>
        <end position="299"/>
    </location>
</feature>
<comment type="caution">
    <text evidence="5">The sequence shown here is derived from an EMBL/GenBank/DDBJ whole genome shotgun (WGS) entry which is preliminary data.</text>
</comment>
<evidence type="ECO:0000313" key="5">
    <source>
        <dbReference type="EMBL" id="GAA1861711.1"/>
    </source>
</evidence>
<keyword evidence="5" id="KW-0378">Hydrolase</keyword>
<dbReference type="PANTHER" id="PTHR23028">
    <property type="entry name" value="ACETYLTRANSFERASE"/>
    <property type="match status" value="1"/>
</dbReference>
<organism evidence="5 6">
    <name type="scientific">Myceligenerans crystallogenes</name>
    <dbReference type="NCBI Taxonomy" id="316335"/>
    <lineage>
        <taxon>Bacteria</taxon>
        <taxon>Bacillati</taxon>
        <taxon>Actinomycetota</taxon>
        <taxon>Actinomycetes</taxon>
        <taxon>Micrococcales</taxon>
        <taxon>Promicromonosporaceae</taxon>
        <taxon>Myceligenerans</taxon>
    </lineage>
</organism>
<dbReference type="PANTHER" id="PTHR23028:SF53">
    <property type="entry name" value="ACYL_TRANSF_3 DOMAIN-CONTAINING PROTEIN"/>
    <property type="match status" value="1"/>
</dbReference>
<dbReference type="EMBL" id="BAAANL010000003">
    <property type="protein sequence ID" value="GAA1861711.1"/>
    <property type="molecule type" value="Genomic_DNA"/>
</dbReference>
<feature type="transmembrane region" description="Helical" evidence="2">
    <location>
        <begin position="95"/>
        <end position="115"/>
    </location>
</feature>
<sequence>MSGAAVASVPRSTTAPPEPSPRPAAGFRTDIQGLRAVAVLAVIADHVLHWPRGGFVGVDVFFVISGYLITGLLLREHERTGRVSFRGFYVRRVKRIVPVALVVLLATVAASYALLGRDAFRAVVLDTVASALFVGNWRFAVVGTDYFQQDIPPSPLQHFWSLAVEEQYYMVWPWLLLGLLLFGTRFLGWRREHARTVAGCAVAVITVASLAWALKETAEAPTWAYFSTFSRTWELGIGALVAVLAPWLRIPGIWGRTLLAWAGLAGIVVSCLTVSADNAFPAPWGLLPVLSAVAVIAAGEGGPTYDPVLRNRVSQYLGRISYSLYLWHWPIAVLLVTLLPERGGWYLAIALTLTLALSALSYRFVEEPARHANWFRRERRVATAPARFGGGVPAGWYRLAVFVVVLALAGQGARVAVDSMAPEQATAAPVVTAGQAVQDPANCFGAAAMDPAHDCPELNTGNSILPLPADAHADTGGSFGCYAAPGGTFTPCSYGSDKKDTVLRVAVTGDSHAASVLPMLKPQLKSLGWRLTMLVGRGCRLAPSEHASCAPHRAVFNERLTSGEFDVVVVQSRRGTGTSVEDYRTMMRKIVAAGTVVVALADNPTPDEPHMACLTSVTFSVSDGCATTRPAALAEADGPAEAAAGLDRGAAVVDLNEFYCDAASCPGVIGNVQVYRDTAGHLTGTWSATIGPYVATGIQEAYAEQRGSVRAAGKAGDVPQAR</sequence>
<dbReference type="InterPro" id="IPR002656">
    <property type="entry name" value="Acyl_transf_3_dom"/>
</dbReference>
<dbReference type="InterPro" id="IPR050879">
    <property type="entry name" value="Acyltransferase_3"/>
</dbReference>
<dbReference type="Pfam" id="PF01757">
    <property type="entry name" value="Acyl_transf_3"/>
    <property type="match status" value="1"/>
</dbReference>
<evidence type="ECO:0000256" key="2">
    <source>
        <dbReference type="SAM" id="Phobius"/>
    </source>
</evidence>
<keyword evidence="2" id="KW-1133">Transmembrane helix</keyword>
<name>A0ABN2NBL9_9MICO</name>
<feature type="domain" description="SGNH" evidence="4">
    <location>
        <begin position="488"/>
        <end position="694"/>
    </location>
</feature>
<feature type="transmembrane region" description="Helical" evidence="2">
    <location>
        <begin position="320"/>
        <end position="339"/>
    </location>
</feature>
<feature type="transmembrane region" description="Helical" evidence="2">
    <location>
        <begin position="169"/>
        <end position="187"/>
    </location>
</feature>
<feature type="region of interest" description="Disordered" evidence="1">
    <location>
        <begin position="1"/>
        <end position="24"/>
    </location>
</feature>
<dbReference type="RefSeq" id="WP_344102027.1">
    <property type="nucleotide sequence ID" value="NZ_BAAANL010000003.1"/>
</dbReference>
<evidence type="ECO:0000259" key="4">
    <source>
        <dbReference type="Pfam" id="PF19040"/>
    </source>
</evidence>
<feature type="transmembrane region" description="Helical" evidence="2">
    <location>
        <begin position="345"/>
        <end position="365"/>
    </location>
</feature>
<gene>
    <name evidence="5" type="ORF">GCM10009751_19320</name>
</gene>
<keyword evidence="6" id="KW-1185">Reference proteome</keyword>
<feature type="transmembrane region" description="Helical" evidence="2">
    <location>
        <begin position="386"/>
        <end position="409"/>
    </location>
</feature>
<feature type="transmembrane region" description="Helical" evidence="2">
    <location>
        <begin position="257"/>
        <end position="276"/>
    </location>
</feature>
<dbReference type="Proteomes" id="UP001501094">
    <property type="component" value="Unassembled WGS sequence"/>
</dbReference>
<proteinExistence type="predicted"/>
<feature type="transmembrane region" description="Helical" evidence="2">
    <location>
        <begin position="55"/>
        <end position="74"/>
    </location>
</feature>
<evidence type="ECO:0000256" key="1">
    <source>
        <dbReference type="SAM" id="MobiDB-lite"/>
    </source>
</evidence>
<dbReference type="InterPro" id="IPR043968">
    <property type="entry name" value="SGNH"/>
</dbReference>
<feature type="domain" description="Acyltransferase 3" evidence="3">
    <location>
        <begin position="30"/>
        <end position="362"/>
    </location>
</feature>
<keyword evidence="2" id="KW-0472">Membrane</keyword>
<feature type="transmembrane region" description="Helical" evidence="2">
    <location>
        <begin position="233"/>
        <end position="250"/>
    </location>
</feature>
<dbReference type="GO" id="GO:0016787">
    <property type="term" value="F:hydrolase activity"/>
    <property type="evidence" value="ECO:0007669"/>
    <property type="project" value="UniProtKB-KW"/>
</dbReference>
<keyword evidence="2" id="KW-0812">Transmembrane</keyword>
<protein>
    <submittedName>
        <fullName evidence="5">SGNH hydrolase domain-containing protein</fullName>
    </submittedName>
</protein>
<feature type="transmembrane region" description="Helical" evidence="2">
    <location>
        <begin position="194"/>
        <end position="213"/>
    </location>
</feature>
<reference evidence="5 6" key="1">
    <citation type="journal article" date="2019" name="Int. J. Syst. Evol. Microbiol.">
        <title>The Global Catalogue of Microorganisms (GCM) 10K type strain sequencing project: providing services to taxonomists for standard genome sequencing and annotation.</title>
        <authorList>
            <consortium name="The Broad Institute Genomics Platform"/>
            <consortium name="The Broad Institute Genome Sequencing Center for Infectious Disease"/>
            <person name="Wu L."/>
            <person name="Ma J."/>
        </authorList>
    </citation>
    <scope>NUCLEOTIDE SEQUENCE [LARGE SCALE GENOMIC DNA]</scope>
    <source>
        <strain evidence="5 6">JCM 14326</strain>
    </source>
</reference>
<dbReference type="Pfam" id="PF19040">
    <property type="entry name" value="SGNH"/>
    <property type="match status" value="1"/>
</dbReference>
<evidence type="ECO:0000259" key="3">
    <source>
        <dbReference type="Pfam" id="PF01757"/>
    </source>
</evidence>